<keyword evidence="3" id="KW-1185">Reference proteome</keyword>
<evidence type="ECO:0000313" key="4">
    <source>
        <dbReference type="WBParaSite" id="ACRNAN_scaffold670.g28021.t2"/>
    </source>
</evidence>
<evidence type="ECO:0000259" key="2">
    <source>
        <dbReference type="PROSITE" id="PS50853"/>
    </source>
</evidence>
<dbReference type="PANTHER" id="PTHR46708">
    <property type="entry name" value="TENASCIN"/>
    <property type="match status" value="1"/>
</dbReference>
<sequence>MKRRKDFMQILIFYILTLVVFSNGYVQKVPSAPRDLELIAVNASAVKLTWEKPEQANGELLGYYVYKEKLLNGEPVLDKLRKEIVIADPNKLHTLITNLEPNTEYAFRVNAFNMYGDGEHSSSRKIMTGGIPPSEPRPQSVSLLNEDPPLRARIEWLPPEITYDQPINKYVVWYRPVDKIEFERAEVPGTQHFVELNNLAMGREYEIRLAAANDEGLSINSTERLITPVGVPEGEPLNVRYDIVGGQLNVQWDPPEMEKRNGNITYYRAVLTPLDGEGKKIDRNVSDRSITYRVNAKNRYSFKVTAATMKGEGPSSDPLNINPYLEALVGPPTNVRVQATSNSSAVIQWDFDETQTAGSADGFVVKYIHEPVLNGRSGGVDNTDHWRAQTVMDPAARHLEITRLTVHKPYAFCVLAIKQS</sequence>
<dbReference type="Proteomes" id="UP000887540">
    <property type="component" value="Unplaced"/>
</dbReference>
<feature type="domain" description="Fibronectin type-III" evidence="2">
    <location>
        <begin position="137"/>
        <end position="234"/>
    </location>
</feature>
<feature type="domain" description="Fibronectin type-III" evidence="2">
    <location>
        <begin position="235"/>
        <end position="327"/>
    </location>
</feature>
<name>A0A914EBS4_9BILA</name>
<dbReference type="Pfam" id="PF00041">
    <property type="entry name" value="fn3"/>
    <property type="match status" value="4"/>
</dbReference>
<dbReference type="SMART" id="SM00060">
    <property type="entry name" value="FN3"/>
    <property type="match status" value="4"/>
</dbReference>
<evidence type="ECO:0000256" key="1">
    <source>
        <dbReference type="ARBA" id="ARBA00022737"/>
    </source>
</evidence>
<proteinExistence type="predicted"/>
<keyword evidence="1" id="KW-0677">Repeat</keyword>
<dbReference type="FunFam" id="2.60.40.10:FF:000028">
    <property type="entry name" value="Neuronal cell adhesion molecule"/>
    <property type="match status" value="1"/>
</dbReference>
<dbReference type="InterPro" id="IPR013783">
    <property type="entry name" value="Ig-like_fold"/>
</dbReference>
<dbReference type="SUPFAM" id="SSF49265">
    <property type="entry name" value="Fibronectin type III"/>
    <property type="match status" value="3"/>
</dbReference>
<dbReference type="AlphaFoldDB" id="A0A914EBS4"/>
<dbReference type="InterPro" id="IPR003961">
    <property type="entry name" value="FN3_dom"/>
</dbReference>
<dbReference type="PROSITE" id="PS50853">
    <property type="entry name" value="FN3"/>
    <property type="match status" value="4"/>
</dbReference>
<dbReference type="CDD" id="cd00063">
    <property type="entry name" value="FN3"/>
    <property type="match status" value="4"/>
</dbReference>
<dbReference type="InterPro" id="IPR036116">
    <property type="entry name" value="FN3_sf"/>
</dbReference>
<dbReference type="PRINTS" id="PR00014">
    <property type="entry name" value="FNTYPEIII"/>
</dbReference>
<accession>A0A914EBS4</accession>
<reference evidence="4" key="1">
    <citation type="submission" date="2022-11" db="UniProtKB">
        <authorList>
            <consortium name="WormBaseParasite"/>
        </authorList>
    </citation>
    <scope>IDENTIFICATION</scope>
</reference>
<dbReference type="Gene3D" id="2.60.40.10">
    <property type="entry name" value="Immunoglobulins"/>
    <property type="match status" value="4"/>
</dbReference>
<feature type="domain" description="Fibronectin type-III" evidence="2">
    <location>
        <begin position="331"/>
        <end position="420"/>
    </location>
</feature>
<dbReference type="WBParaSite" id="ACRNAN_scaffold670.g28021.t2">
    <property type="protein sequence ID" value="ACRNAN_scaffold670.g28021.t2"/>
    <property type="gene ID" value="ACRNAN_scaffold670.g28021"/>
</dbReference>
<feature type="domain" description="Fibronectin type-III" evidence="2">
    <location>
        <begin position="32"/>
        <end position="134"/>
    </location>
</feature>
<protein>
    <submittedName>
        <fullName evidence="4">Fibronectin type-III domain-containing protein</fullName>
    </submittedName>
</protein>
<evidence type="ECO:0000313" key="3">
    <source>
        <dbReference type="Proteomes" id="UP000887540"/>
    </source>
</evidence>
<organism evidence="3 4">
    <name type="scientific">Acrobeloides nanus</name>
    <dbReference type="NCBI Taxonomy" id="290746"/>
    <lineage>
        <taxon>Eukaryota</taxon>
        <taxon>Metazoa</taxon>
        <taxon>Ecdysozoa</taxon>
        <taxon>Nematoda</taxon>
        <taxon>Chromadorea</taxon>
        <taxon>Rhabditida</taxon>
        <taxon>Tylenchina</taxon>
        <taxon>Cephalobomorpha</taxon>
        <taxon>Cephaloboidea</taxon>
        <taxon>Cephalobidae</taxon>
        <taxon>Acrobeloides</taxon>
    </lineage>
</organism>
<dbReference type="InterPro" id="IPR050991">
    <property type="entry name" value="ECM_Regulatory_Proteins"/>
</dbReference>
<dbReference type="PANTHER" id="PTHR46708:SF2">
    <property type="entry name" value="FIBRONECTIN TYPE-III DOMAIN-CONTAINING PROTEIN"/>
    <property type="match status" value="1"/>
</dbReference>